<dbReference type="SMART" id="SM00256">
    <property type="entry name" value="FBOX"/>
    <property type="match status" value="1"/>
</dbReference>
<accession>A0AAN8FXE5</accession>
<keyword evidence="3" id="KW-1185">Reference proteome</keyword>
<dbReference type="AlphaFoldDB" id="A0AAN8FXE5"/>
<dbReference type="InterPro" id="IPR001810">
    <property type="entry name" value="F-box_dom"/>
</dbReference>
<sequence length="209" mass="24511">MFPLFKLPLHVVERVVAHMSLADMLTLRLCSKKTRSIVDSYWQHQRSFTTRVEEFHRLFPYIDPEQRQFESLFHVRDEIGKVLRMLPKNSLVEADFSGVRRFQRELMEEIMIRNRLDACSLFSGVTTMSFDGCIVSCDDLESLSYCMQNLKSLTLSDRLIDHRIHGEDVDAKKIQNFRTYKTNGLIGHRGRTIAHMKTLWPTLVQLTFV</sequence>
<dbReference type="Pfam" id="PF00646">
    <property type="entry name" value="F-box"/>
    <property type="match status" value="1"/>
</dbReference>
<proteinExistence type="predicted"/>
<dbReference type="EMBL" id="WIXE01002372">
    <property type="protein sequence ID" value="KAK5984879.1"/>
    <property type="molecule type" value="Genomic_DNA"/>
</dbReference>
<organism evidence="2 3">
    <name type="scientific">Trichostrongylus colubriformis</name>
    <name type="common">Black scour worm</name>
    <dbReference type="NCBI Taxonomy" id="6319"/>
    <lineage>
        <taxon>Eukaryota</taxon>
        <taxon>Metazoa</taxon>
        <taxon>Ecdysozoa</taxon>
        <taxon>Nematoda</taxon>
        <taxon>Chromadorea</taxon>
        <taxon>Rhabditida</taxon>
        <taxon>Rhabditina</taxon>
        <taxon>Rhabditomorpha</taxon>
        <taxon>Strongyloidea</taxon>
        <taxon>Trichostrongylidae</taxon>
        <taxon>Trichostrongylus</taxon>
    </lineage>
</organism>
<name>A0AAN8FXE5_TRICO</name>
<evidence type="ECO:0000259" key="1">
    <source>
        <dbReference type="PROSITE" id="PS50181"/>
    </source>
</evidence>
<dbReference type="Proteomes" id="UP001331761">
    <property type="component" value="Unassembled WGS sequence"/>
</dbReference>
<protein>
    <submittedName>
        <fullName evidence="2">F-box domain protein</fullName>
    </submittedName>
</protein>
<dbReference type="PROSITE" id="PS50181">
    <property type="entry name" value="FBOX"/>
    <property type="match status" value="1"/>
</dbReference>
<feature type="domain" description="F-box" evidence="1">
    <location>
        <begin position="1"/>
        <end position="45"/>
    </location>
</feature>
<comment type="caution">
    <text evidence="2">The sequence shown here is derived from an EMBL/GenBank/DDBJ whole genome shotgun (WGS) entry which is preliminary data.</text>
</comment>
<evidence type="ECO:0000313" key="3">
    <source>
        <dbReference type="Proteomes" id="UP001331761"/>
    </source>
</evidence>
<reference evidence="2 3" key="1">
    <citation type="submission" date="2019-10" db="EMBL/GenBank/DDBJ databases">
        <title>Assembly and Annotation for the nematode Trichostrongylus colubriformis.</title>
        <authorList>
            <person name="Martin J."/>
        </authorList>
    </citation>
    <scope>NUCLEOTIDE SEQUENCE [LARGE SCALE GENOMIC DNA]</scope>
    <source>
        <strain evidence="2">G859</strain>
        <tissue evidence="2">Whole worm</tissue>
    </source>
</reference>
<gene>
    <name evidence="2" type="ORF">GCK32_007172</name>
</gene>
<evidence type="ECO:0000313" key="2">
    <source>
        <dbReference type="EMBL" id="KAK5984879.1"/>
    </source>
</evidence>